<accession>A0A087UVE7</accession>
<protein>
    <submittedName>
        <fullName evidence="1">Uncharacterized protein</fullName>
    </submittedName>
</protein>
<organism evidence="1 2">
    <name type="scientific">Stegodyphus mimosarum</name>
    <name type="common">African social velvet spider</name>
    <dbReference type="NCBI Taxonomy" id="407821"/>
    <lineage>
        <taxon>Eukaryota</taxon>
        <taxon>Metazoa</taxon>
        <taxon>Ecdysozoa</taxon>
        <taxon>Arthropoda</taxon>
        <taxon>Chelicerata</taxon>
        <taxon>Arachnida</taxon>
        <taxon>Araneae</taxon>
        <taxon>Araneomorphae</taxon>
        <taxon>Entelegynae</taxon>
        <taxon>Eresoidea</taxon>
        <taxon>Eresidae</taxon>
        <taxon>Stegodyphus</taxon>
    </lineage>
</organism>
<dbReference type="OrthoDB" id="6416985at2759"/>
<evidence type="ECO:0000313" key="1">
    <source>
        <dbReference type="EMBL" id="KFM81336.1"/>
    </source>
</evidence>
<feature type="non-terminal residue" evidence="1">
    <location>
        <position position="78"/>
    </location>
</feature>
<name>A0A087UVE7_STEMI</name>
<gene>
    <name evidence="1" type="ORF">X975_15901</name>
</gene>
<dbReference type="EMBL" id="KK121841">
    <property type="protein sequence ID" value="KFM81336.1"/>
    <property type="molecule type" value="Genomic_DNA"/>
</dbReference>
<dbReference type="Proteomes" id="UP000054359">
    <property type="component" value="Unassembled WGS sequence"/>
</dbReference>
<dbReference type="STRING" id="407821.A0A087UVE7"/>
<proteinExistence type="predicted"/>
<evidence type="ECO:0000313" key="2">
    <source>
        <dbReference type="Proteomes" id="UP000054359"/>
    </source>
</evidence>
<dbReference type="AlphaFoldDB" id="A0A087UVE7"/>
<sequence length="78" mass="8840">MTFNNQANNVTEASFVIAWNIARAKRPYGEGYFIKKNLEDILKVLDPNNAALHKVVSQIPISRHTTERRITAINTSLD</sequence>
<reference evidence="1 2" key="1">
    <citation type="submission" date="2013-11" db="EMBL/GenBank/DDBJ databases">
        <title>Genome sequencing of Stegodyphus mimosarum.</title>
        <authorList>
            <person name="Bechsgaard J."/>
        </authorList>
    </citation>
    <scope>NUCLEOTIDE SEQUENCE [LARGE SCALE GENOMIC DNA]</scope>
</reference>
<keyword evidence="2" id="KW-1185">Reference proteome</keyword>